<dbReference type="GO" id="GO:0033609">
    <property type="term" value="P:oxalate metabolic process"/>
    <property type="evidence" value="ECO:0007669"/>
    <property type="project" value="InterPro"/>
</dbReference>
<organism evidence="7 8">
    <name type="scientific">Solirubrobacter ginsenosidimutans</name>
    <dbReference type="NCBI Taxonomy" id="490573"/>
    <lineage>
        <taxon>Bacteria</taxon>
        <taxon>Bacillati</taxon>
        <taxon>Actinomycetota</taxon>
        <taxon>Thermoleophilia</taxon>
        <taxon>Solirubrobacterales</taxon>
        <taxon>Solirubrobacteraceae</taxon>
        <taxon>Solirubrobacter</taxon>
    </lineage>
</organism>
<feature type="signal peptide" evidence="5">
    <location>
        <begin position="1"/>
        <end position="18"/>
    </location>
</feature>
<name>A0A9X3S0D9_9ACTN</name>
<evidence type="ECO:0000256" key="4">
    <source>
        <dbReference type="SAM" id="MobiDB-lite"/>
    </source>
</evidence>
<reference evidence="7" key="1">
    <citation type="submission" date="2022-10" db="EMBL/GenBank/DDBJ databases">
        <title>The WGS of Solirubrobacter ginsenosidimutans DSM 21036.</title>
        <authorList>
            <person name="Jiang Z."/>
        </authorList>
    </citation>
    <scope>NUCLEOTIDE SEQUENCE</scope>
    <source>
        <strain evidence="7">DSM 21036</strain>
    </source>
</reference>
<feature type="binding site" evidence="3">
    <location>
        <position position="152"/>
    </location>
    <ligand>
        <name>Mn(2+)</name>
        <dbReference type="ChEBI" id="CHEBI:29035"/>
        <label>1</label>
    </ligand>
</feature>
<evidence type="ECO:0000256" key="5">
    <source>
        <dbReference type="SAM" id="SignalP"/>
    </source>
</evidence>
<dbReference type="Proteomes" id="UP001149140">
    <property type="component" value="Unassembled WGS sequence"/>
</dbReference>
<dbReference type="InterPro" id="IPR011051">
    <property type="entry name" value="RmlC_Cupin_sf"/>
</dbReference>
<dbReference type="NCBIfam" id="TIGR03404">
    <property type="entry name" value="bicupin_oxalic"/>
    <property type="match status" value="1"/>
</dbReference>
<dbReference type="CDD" id="cd20305">
    <property type="entry name" value="cupin_OxDC_C"/>
    <property type="match status" value="1"/>
</dbReference>
<dbReference type="InterPro" id="IPR014710">
    <property type="entry name" value="RmlC-like_jellyroll"/>
</dbReference>
<evidence type="ECO:0000256" key="3">
    <source>
        <dbReference type="PIRSR" id="PIRSR617774-2"/>
    </source>
</evidence>
<dbReference type="Pfam" id="PF00190">
    <property type="entry name" value="Cupin_1"/>
    <property type="match status" value="2"/>
</dbReference>
<dbReference type="InterPro" id="IPR051610">
    <property type="entry name" value="GPI/OXD"/>
</dbReference>
<evidence type="ECO:0000256" key="2">
    <source>
        <dbReference type="PIRSR" id="PIRSR617774-1"/>
    </source>
</evidence>
<feature type="domain" description="Cupin type-1" evidence="6">
    <location>
        <begin position="241"/>
        <end position="382"/>
    </location>
</feature>
<dbReference type="GO" id="GO:0046872">
    <property type="term" value="F:metal ion binding"/>
    <property type="evidence" value="ECO:0007669"/>
    <property type="project" value="UniProtKB-KW"/>
</dbReference>
<dbReference type="SMART" id="SM00835">
    <property type="entry name" value="Cupin_1"/>
    <property type="match status" value="2"/>
</dbReference>
<feature type="chain" id="PRO_5040910845" evidence="5">
    <location>
        <begin position="19"/>
        <end position="394"/>
    </location>
</feature>
<feature type="binding site" evidence="3">
    <location>
        <position position="293"/>
    </location>
    <ligand>
        <name>Mn(2+)</name>
        <dbReference type="ChEBI" id="CHEBI:29035"/>
        <label>2</label>
    </ligand>
</feature>
<dbReference type="InterPro" id="IPR006045">
    <property type="entry name" value="Cupin_1"/>
</dbReference>
<feature type="active site" description="Proton donor" evidence="2">
    <location>
        <position position="346"/>
    </location>
</feature>
<feature type="binding site" evidence="3">
    <location>
        <position position="109"/>
    </location>
    <ligand>
        <name>Mn(2+)</name>
        <dbReference type="ChEBI" id="CHEBI:29035"/>
        <label>1</label>
    </ligand>
</feature>
<dbReference type="PANTHER" id="PTHR35848:SF9">
    <property type="entry name" value="SLL1358 PROTEIN"/>
    <property type="match status" value="1"/>
</dbReference>
<feature type="binding site" evidence="3">
    <location>
        <position position="286"/>
    </location>
    <ligand>
        <name>Mn(2+)</name>
        <dbReference type="ChEBI" id="CHEBI:29035"/>
        <label>2</label>
    </ligand>
</feature>
<sequence>MRHPLNRRDLLVSGAALAAGAGGVKLASAGGAGASAAGEPPAGPDAFNPPSTDAGELPNLKFSFDAAHTRVTPGGWTRQVTVHELPVATTIAGVQMQLKPGAIRELHWHAAGEWAIMLSGSARVTAIDAQGRNFIDDVGTGDLWFFPAGLPHSIQGLKDGCEFLLVFDDGAFSEFETFLICDWFDHTPPSVLAKNFGLPESTFAHLPSEQERYIFEGVVPGPLSSDAVHSPAGTVPDSLTYRLTQQKPVSCPGGRVKIVDSSNFPASASIAAALVEVDPGGMRELHWHPNADEWQYYLDGQARMTVFGAQGTAATFDFQAGDVGSVPFPMGHYIENTGTTTLRFLELFRADRYADVSLEQWMALTPPELVAAHLNIDRATVAALPKGKQIVVRG</sequence>
<evidence type="ECO:0000259" key="6">
    <source>
        <dbReference type="SMART" id="SM00835"/>
    </source>
</evidence>
<feature type="binding site" evidence="3">
    <location>
        <position position="113"/>
    </location>
    <ligand>
        <name>Mn(2+)</name>
        <dbReference type="ChEBI" id="CHEBI:29035"/>
        <label>1</label>
    </ligand>
</feature>
<dbReference type="Gene3D" id="2.60.120.10">
    <property type="entry name" value="Jelly Rolls"/>
    <property type="match status" value="2"/>
</dbReference>
<dbReference type="RefSeq" id="WP_270038718.1">
    <property type="nucleotide sequence ID" value="NZ_JAPDOD010000004.1"/>
</dbReference>
<feature type="compositionally biased region" description="Low complexity" evidence="4">
    <location>
        <begin position="29"/>
        <end position="46"/>
    </location>
</feature>
<dbReference type="EMBL" id="JAPDOD010000004">
    <property type="protein sequence ID" value="MDA0159947.1"/>
    <property type="molecule type" value="Genomic_DNA"/>
</dbReference>
<dbReference type="CDD" id="cd20304">
    <property type="entry name" value="cupin_OxDC_N"/>
    <property type="match status" value="1"/>
</dbReference>
<dbReference type="SUPFAM" id="SSF51182">
    <property type="entry name" value="RmlC-like cupins"/>
    <property type="match status" value="1"/>
</dbReference>
<proteinExistence type="predicted"/>
<comment type="caution">
    <text evidence="7">The sequence shown here is derived from an EMBL/GenBank/DDBJ whole genome shotgun (WGS) entry which is preliminary data.</text>
</comment>
<comment type="cofactor">
    <cofactor evidence="3">
        <name>Mn(2+)</name>
        <dbReference type="ChEBI" id="CHEBI:29035"/>
    </cofactor>
    <text evidence="3">Binds 2 manganese ions per subunit.</text>
</comment>
<gene>
    <name evidence="7" type="ORF">OM076_06725</name>
</gene>
<feature type="binding site" evidence="3">
    <location>
        <position position="288"/>
    </location>
    <ligand>
        <name>Mn(2+)</name>
        <dbReference type="ChEBI" id="CHEBI:29035"/>
        <label>2</label>
    </ligand>
</feature>
<evidence type="ECO:0000313" key="7">
    <source>
        <dbReference type="EMBL" id="MDA0159947.1"/>
    </source>
</evidence>
<dbReference type="InterPro" id="IPR017774">
    <property type="entry name" value="Bicupin_oxalate_deCO2ase/Oxase"/>
</dbReference>
<dbReference type="PROSITE" id="PS51318">
    <property type="entry name" value="TAT"/>
    <property type="match status" value="1"/>
</dbReference>
<feature type="binding site" evidence="3">
    <location>
        <position position="107"/>
    </location>
    <ligand>
        <name>Mn(2+)</name>
        <dbReference type="ChEBI" id="CHEBI:29035"/>
        <label>1</label>
    </ligand>
</feature>
<dbReference type="PANTHER" id="PTHR35848">
    <property type="entry name" value="OXALATE-BINDING PROTEIN"/>
    <property type="match status" value="1"/>
</dbReference>
<feature type="region of interest" description="Disordered" evidence="4">
    <location>
        <begin position="29"/>
        <end position="54"/>
    </location>
</feature>
<dbReference type="AlphaFoldDB" id="A0A9X3S0D9"/>
<feature type="domain" description="Cupin type-1" evidence="6">
    <location>
        <begin position="62"/>
        <end position="204"/>
    </location>
</feature>
<feature type="binding site" evidence="3">
    <location>
        <position position="332"/>
    </location>
    <ligand>
        <name>Mn(2+)</name>
        <dbReference type="ChEBI" id="CHEBI:29035"/>
        <label>2</label>
    </ligand>
</feature>
<keyword evidence="3" id="KW-0464">Manganese</keyword>
<dbReference type="InterPro" id="IPR006311">
    <property type="entry name" value="TAT_signal"/>
</dbReference>
<keyword evidence="1 3" id="KW-0479">Metal-binding</keyword>
<evidence type="ECO:0000313" key="8">
    <source>
        <dbReference type="Proteomes" id="UP001149140"/>
    </source>
</evidence>
<accession>A0A9X3S0D9</accession>
<evidence type="ECO:0000256" key="1">
    <source>
        <dbReference type="ARBA" id="ARBA00022723"/>
    </source>
</evidence>
<keyword evidence="5" id="KW-0732">Signal</keyword>
<keyword evidence="8" id="KW-1185">Reference proteome</keyword>
<protein>
    <submittedName>
        <fullName evidence="7">Cupin domain-containing protein</fullName>
    </submittedName>
</protein>